<dbReference type="SUPFAM" id="SSF46689">
    <property type="entry name" value="Homeodomain-like"/>
    <property type="match status" value="1"/>
</dbReference>
<protein>
    <submittedName>
        <fullName evidence="4">AcrR family transcriptional regulator</fullName>
    </submittedName>
</protein>
<dbReference type="SUPFAM" id="SSF48498">
    <property type="entry name" value="Tetracyclin repressor-like, C-terminal domain"/>
    <property type="match status" value="1"/>
</dbReference>
<evidence type="ECO:0000256" key="1">
    <source>
        <dbReference type="ARBA" id="ARBA00023125"/>
    </source>
</evidence>
<dbReference type="PANTHER" id="PTHR30328:SF54">
    <property type="entry name" value="HTH-TYPE TRANSCRIPTIONAL REPRESSOR SCO4008"/>
    <property type="match status" value="1"/>
</dbReference>
<evidence type="ECO:0000256" key="2">
    <source>
        <dbReference type="PROSITE-ProRule" id="PRU00335"/>
    </source>
</evidence>
<evidence type="ECO:0000313" key="5">
    <source>
        <dbReference type="Proteomes" id="UP000674416"/>
    </source>
</evidence>
<dbReference type="InterPro" id="IPR041467">
    <property type="entry name" value="Sco4008_C"/>
</dbReference>
<dbReference type="InterPro" id="IPR009057">
    <property type="entry name" value="Homeodomain-like_sf"/>
</dbReference>
<evidence type="ECO:0000313" key="4">
    <source>
        <dbReference type="EMBL" id="MBP1081944.1"/>
    </source>
</evidence>
<keyword evidence="1 2" id="KW-0238">DNA-binding</keyword>
<dbReference type="Gene3D" id="1.10.357.10">
    <property type="entry name" value="Tetracycline Repressor, domain 2"/>
    <property type="match status" value="1"/>
</dbReference>
<gene>
    <name evidence="4" type="ORF">JOC74_002437</name>
</gene>
<dbReference type="RefSeq" id="WP_053604773.1">
    <property type="nucleotide sequence ID" value="NZ_JAFDST010000002.1"/>
</dbReference>
<dbReference type="PRINTS" id="PR00455">
    <property type="entry name" value="HTHTETR"/>
</dbReference>
<accession>A0ABS4CXJ0</accession>
<dbReference type="InterPro" id="IPR036271">
    <property type="entry name" value="Tet_transcr_reg_TetR-rel_C_sf"/>
</dbReference>
<dbReference type="InterPro" id="IPR001647">
    <property type="entry name" value="HTH_TetR"/>
</dbReference>
<keyword evidence="5" id="KW-1185">Reference proteome</keyword>
<dbReference type="Pfam" id="PF17926">
    <property type="entry name" value="TetR_C_21"/>
    <property type="match status" value="1"/>
</dbReference>
<dbReference type="PROSITE" id="PS50977">
    <property type="entry name" value="HTH_TETR_2"/>
    <property type="match status" value="1"/>
</dbReference>
<dbReference type="InterPro" id="IPR050109">
    <property type="entry name" value="HTH-type_TetR-like_transc_reg"/>
</dbReference>
<feature type="DNA-binding region" description="H-T-H motif" evidence="2">
    <location>
        <begin position="28"/>
        <end position="47"/>
    </location>
</feature>
<comment type="caution">
    <text evidence="4">The sequence shown here is derived from an EMBL/GenBank/DDBJ whole genome shotgun (WGS) entry which is preliminary data.</text>
</comment>
<name>A0ABS4CXJ0_9BACI</name>
<proteinExistence type="predicted"/>
<feature type="domain" description="HTH tetR-type" evidence="3">
    <location>
        <begin position="5"/>
        <end position="65"/>
    </location>
</feature>
<reference evidence="4 5" key="1">
    <citation type="submission" date="2021-01" db="EMBL/GenBank/DDBJ databases">
        <title>Genomic Encyclopedia of Type Strains, Phase IV (KMG-IV): sequencing the most valuable type-strain genomes for metagenomic binning, comparative biology and taxonomic classification.</title>
        <authorList>
            <person name="Goeker M."/>
        </authorList>
    </citation>
    <scope>NUCLEOTIDE SEQUENCE [LARGE SCALE GENOMIC DNA]</scope>
    <source>
        <strain evidence="4 5">DSM 103394</strain>
    </source>
</reference>
<evidence type="ECO:0000259" key="3">
    <source>
        <dbReference type="PROSITE" id="PS50977"/>
    </source>
</evidence>
<dbReference type="EMBL" id="JAFDST010000002">
    <property type="protein sequence ID" value="MBP1081944.1"/>
    <property type="molecule type" value="Genomic_DNA"/>
</dbReference>
<dbReference type="Pfam" id="PF00440">
    <property type="entry name" value="TetR_N"/>
    <property type="match status" value="1"/>
</dbReference>
<dbReference type="PANTHER" id="PTHR30328">
    <property type="entry name" value="TRANSCRIPTIONAL REPRESSOR"/>
    <property type="match status" value="1"/>
</dbReference>
<dbReference type="Proteomes" id="UP000674416">
    <property type="component" value="Unassembled WGS sequence"/>
</dbReference>
<sequence length="194" mass="21663">MRNAEATRERILEAAMKEFSSYGIAGARVDRIAKNAECNKNLIYIYFENKETLFTTVLQKHLTRVYEEIDFTPEDLPGYAARVFDFAMTHPDLMRLMAWYSLEQKVGSLTERASARDKKIKAITNAQSAGQVGTTFTPGFLLTAIMALATAWSATNPFGPSHDTDAAKMPSETRDAIAKAVSLIIKENRSEKKT</sequence>
<organism evidence="4 5">
    <name type="scientific">Bacillus capparidis</name>
    <dbReference type="NCBI Taxonomy" id="1840411"/>
    <lineage>
        <taxon>Bacteria</taxon>
        <taxon>Bacillati</taxon>
        <taxon>Bacillota</taxon>
        <taxon>Bacilli</taxon>
        <taxon>Bacillales</taxon>
        <taxon>Bacillaceae</taxon>
        <taxon>Bacillus</taxon>
    </lineage>
</organism>